<evidence type="ECO:0000256" key="5">
    <source>
        <dbReference type="ARBA" id="ARBA00022970"/>
    </source>
</evidence>
<evidence type="ECO:0000313" key="7">
    <source>
        <dbReference type="EMBL" id="TMI80692.1"/>
    </source>
</evidence>
<proteinExistence type="inferred from homology"/>
<dbReference type="SMART" id="SM00382">
    <property type="entry name" value="AAA"/>
    <property type="match status" value="1"/>
</dbReference>
<dbReference type="PANTHER" id="PTHR43820:SF4">
    <property type="entry name" value="HIGH-AFFINITY BRANCHED-CHAIN AMINO ACID TRANSPORT ATP-BINDING PROTEIN LIVF"/>
    <property type="match status" value="1"/>
</dbReference>
<dbReference type="SUPFAM" id="SSF52540">
    <property type="entry name" value="P-loop containing nucleoside triphosphate hydrolases"/>
    <property type="match status" value="1"/>
</dbReference>
<evidence type="ECO:0000313" key="8">
    <source>
        <dbReference type="Proteomes" id="UP000318093"/>
    </source>
</evidence>
<dbReference type="InterPro" id="IPR017871">
    <property type="entry name" value="ABC_transporter-like_CS"/>
</dbReference>
<keyword evidence="4 7" id="KW-0067">ATP-binding</keyword>
<dbReference type="GO" id="GO:0016887">
    <property type="term" value="F:ATP hydrolysis activity"/>
    <property type="evidence" value="ECO:0007669"/>
    <property type="project" value="InterPro"/>
</dbReference>
<dbReference type="GO" id="GO:0015807">
    <property type="term" value="P:L-amino acid transport"/>
    <property type="evidence" value="ECO:0007669"/>
    <property type="project" value="TreeGrafter"/>
</dbReference>
<feature type="domain" description="ABC transporter" evidence="6">
    <location>
        <begin position="1"/>
        <end position="235"/>
    </location>
</feature>
<dbReference type="Pfam" id="PF00005">
    <property type="entry name" value="ABC_tran"/>
    <property type="match status" value="1"/>
</dbReference>
<keyword evidence="3" id="KW-0547">Nucleotide-binding</keyword>
<dbReference type="PROSITE" id="PS50893">
    <property type="entry name" value="ABC_TRANSPORTER_2"/>
    <property type="match status" value="1"/>
</dbReference>
<evidence type="ECO:0000259" key="6">
    <source>
        <dbReference type="PROSITE" id="PS50893"/>
    </source>
</evidence>
<dbReference type="InterPro" id="IPR052156">
    <property type="entry name" value="BCAA_Transport_ATP-bd_LivF"/>
</dbReference>
<accession>A0A537JBG8</accession>
<dbReference type="InterPro" id="IPR027417">
    <property type="entry name" value="P-loop_NTPase"/>
</dbReference>
<dbReference type="Gene3D" id="3.40.50.300">
    <property type="entry name" value="P-loop containing nucleotide triphosphate hydrolases"/>
    <property type="match status" value="1"/>
</dbReference>
<dbReference type="InterPro" id="IPR003439">
    <property type="entry name" value="ABC_transporter-like_ATP-bd"/>
</dbReference>
<keyword evidence="5" id="KW-0029">Amino-acid transport</keyword>
<reference evidence="7 8" key="1">
    <citation type="journal article" date="2019" name="Nat. Microbiol.">
        <title>Mediterranean grassland soil C-N compound turnover is dependent on rainfall and depth, and is mediated by genomically divergent microorganisms.</title>
        <authorList>
            <person name="Diamond S."/>
            <person name="Andeer P.F."/>
            <person name="Li Z."/>
            <person name="Crits-Christoph A."/>
            <person name="Burstein D."/>
            <person name="Anantharaman K."/>
            <person name="Lane K.R."/>
            <person name="Thomas B.C."/>
            <person name="Pan C."/>
            <person name="Northen T.R."/>
            <person name="Banfield J.F."/>
        </authorList>
    </citation>
    <scope>NUCLEOTIDE SEQUENCE [LARGE SCALE GENOMIC DNA]</scope>
    <source>
        <strain evidence="7">NP_6</strain>
    </source>
</reference>
<comment type="similarity">
    <text evidence="1">Belongs to the ABC transporter superfamily.</text>
</comment>
<sequence length="235" mass="25580">MALRRVSVHYDKVRAIEHVSLAADAGEIIALIGANGAGKTTTLRALTGLAPITAGEIWCDGRRIDGLTTDRIVARLGISMVPEGRHLFPFMSVRDNLLMGAFPRRGGREIDHDLERVCARFPRLGERLRQQAGTLSGGEQQMVAIGRALMARPKALLLDEPSLGLAPQLVREIGRAIRAINRDDGVTVILVEQNSRMALQISTRAYVLETGKVALEGRSADLANNDEVRRLYLGG</sequence>
<gene>
    <name evidence="7" type="ORF">E6H03_07875</name>
</gene>
<dbReference type="AlphaFoldDB" id="A0A537JBG8"/>
<protein>
    <submittedName>
        <fullName evidence="7">ABC transporter ATP-binding protein</fullName>
    </submittedName>
</protein>
<dbReference type="GO" id="GO:0015658">
    <property type="term" value="F:branched-chain amino acid transmembrane transporter activity"/>
    <property type="evidence" value="ECO:0007669"/>
    <property type="project" value="TreeGrafter"/>
</dbReference>
<evidence type="ECO:0000256" key="3">
    <source>
        <dbReference type="ARBA" id="ARBA00022741"/>
    </source>
</evidence>
<dbReference type="GO" id="GO:0005524">
    <property type="term" value="F:ATP binding"/>
    <property type="evidence" value="ECO:0007669"/>
    <property type="project" value="UniProtKB-KW"/>
</dbReference>
<comment type="caution">
    <text evidence="7">The sequence shown here is derived from an EMBL/GenBank/DDBJ whole genome shotgun (WGS) entry which is preliminary data.</text>
</comment>
<dbReference type="InterPro" id="IPR003593">
    <property type="entry name" value="AAA+_ATPase"/>
</dbReference>
<dbReference type="PROSITE" id="PS00211">
    <property type="entry name" value="ABC_TRANSPORTER_1"/>
    <property type="match status" value="1"/>
</dbReference>
<name>A0A537JBG8_9BACT</name>
<dbReference type="Proteomes" id="UP000318093">
    <property type="component" value="Unassembled WGS sequence"/>
</dbReference>
<dbReference type="PANTHER" id="PTHR43820">
    <property type="entry name" value="HIGH-AFFINITY BRANCHED-CHAIN AMINO ACID TRANSPORT ATP-BINDING PROTEIN LIVF"/>
    <property type="match status" value="1"/>
</dbReference>
<dbReference type="EMBL" id="VBAN01000243">
    <property type="protein sequence ID" value="TMI80692.1"/>
    <property type="molecule type" value="Genomic_DNA"/>
</dbReference>
<keyword evidence="2" id="KW-0813">Transport</keyword>
<organism evidence="7 8">
    <name type="scientific">Candidatus Segetimicrobium genomatis</name>
    <dbReference type="NCBI Taxonomy" id="2569760"/>
    <lineage>
        <taxon>Bacteria</taxon>
        <taxon>Bacillati</taxon>
        <taxon>Candidatus Sysuimicrobiota</taxon>
        <taxon>Candidatus Sysuimicrobiia</taxon>
        <taxon>Candidatus Sysuimicrobiales</taxon>
        <taxon>Candidatus Segetimicrobiaceae</taxon>
        <taxon>Candidatus Segetimicrobium</taxon>
    </lineage>
</organism>
<evidence type="ECO:0000256" key="2">
    <source>
        <dbReference type="ARBA" id="ARBA00022448"/>
    </source>
</evidence>
<evidence type="ECO:0000256" key="1">
    <source>
        <dbReference type="ARBA" id="ARBA00005417"/>
    </source>
</evidence>
<dbReference type="CDD" id="cd03224">
    <property type="entry name" value="ABC_TM1139_LivF_branched"/>
    <property type="match status" value="1"/>
</dbReference>
<evidence type="ECO:0000256" key="4">
    <source>
        <dbReference type="ARBA" id="ARBA00022840"/>
    </source>
</evidence>